<evidence type="ECO:0000256" key="10">
    <source>
        <dbReference type="ARBA" id="ARBA00023125"/>
    </source>
</evidence>
<dbReference type="InterPro" id="IPR037068">
    <property type="entry name" value="DNA_primase_core_N_sf"/>
</dbReference>
<keyword evidence="10 12" id="KW-0238">DNA-binding</keyword>
<dbReference type="SUPFAM" id="SSF57783">
    <property type="entry name" value="Zinc beta-ribbon"/>
    <property type="match status" value="1"/>
</dbReference>
<keyword evidence="1 12" id="KW-0240">DNA-directed RNA polymerase</keyword>
<dbReference type="Pfam" id="PF10410">
    <property type="entry name" value="DnaB_bind"/>
    <property type="match status" value="1"/>
</dbReference>
<keyword evidence="8 12" id="KW-0862">Zinc</keyword>
<comment type="caution">
    <text evidence="16">The sequence shown here is derived from an EMBL/GenBank/DDBJ whole genome shotgun (WGS) entry which is preliminary data.</text>
</comment>
<keyword evidence="2 12" id="KW-0639">Primosome</keyword>
<dbReference type="Proteomes" id="UP000052258">
    <property type="component" value="Unassembled WGS sequence"/>
</dbReference>
<evidence type="ECO:0000259" key="15">
    <source>
        <dbReference type="PROSITE" id="PS50880"/>
    </source>
</evidence>
<dbReference type="FunFam" id="3.90.980.10:FF:000001">
    <property type="entry name" value="DNA primase"/>
    <property type="match status" value="1"/>
</dbReference>
<dbReference type="InterPro" id="IPR006295">
    <property type="entry name" value="DNA_primase_DnaG"/>
</dbReference>
<reference evidence="16 17" key="1">
    <citation type="journal article" date="2015" name="Genome Biol. Evol.">
        <title>Comparative Genomics of Listeria Sensu Lato: Genus-Wide Differences in Evolutionary Dynamics and the Progressive Gain of Complex, Potentially Pathogenicity-Related Traits through Lateral Gene Transfer.</title>
        <authorList>
            <person name="Chiara M."/>
            <person name="Caruso M."/>
            <person name="D'Erchia A.M."/>
            <person name="Manzari C."/>
            <person name="Fraccalvieri R."/>
            <person name="Goffredo E."/>
            <person name="Latorre L."/>
            <person name="Miccolupo A."/>
            <person name="Padalino I."/>
            <person name="Santagada G."/>
            <person name="Chiocco D."/>
            <person name="Pesole G."/>
            <person name="Horner D.S."/>
            <person name="Parisi A."/>
        </authorList>
    </citation>
    <scope>NUCLEOTIDE SEQUENCE [LARGE SCALE GENOMIC DNA]</scope>
    <source>
        <strain evidence="16 17">1991</strain>
    </source>
</reference>
<feature type="domain" description="Toprim" evidence="15">
    <location>
        <begin position="264"/>
        <end position="343"/>
    </location>
</feature>
<dbReference type="Pfam" id="PF08275">
    <property type="entry name" value="DNAG_N"/>
    <property type="match status" value="1"/>
</dbReference>
<dbReference type="GO" id="GO:0000428">
    <property type="term" value="C:DNA-directed RNA polymerase complex"/>
    <property type="evidence" value="ECO:0007669"/>
    <property type="project" value="UniProtKB-KW"/>
</dbReference>
<keyword evidence="6 12" id="KW-0479">Metal-binding</keyword>
<organism evidence="16 17">
    <name type="scientific">Listeria fleischmannii 1991</name>
    <dbReference type="NCBI Taxonomy" id="1430899"/>
    <lineage>
        <taxon>Bacteria</taxon>
        <taxon>Bacillati</taxon>
        <taxon>Bacillota</taxon>
        <taxon>Bacilli</taxon>
        <taxon>Bacillales</taxon>
        <taxon>Listeriaceae</taxon>
        <taxon>Listeria</taxon>
    </lineage>
</organism>
<dbReference type="Pfam" id="PF01807">
    <property type="entry name" value="Zn_ribbon_DnaG"/>
    <property type="match status" value="1"/>
</dbReference>
<dbReference type="AlphaFoldDB" id="A0A0J8GCR5"/>
<evidence type="ECO:0000256" key="14">
    <source>
        <dbReference type="PIRSR" id="PIRSR002811-1"/>
    </source>
</evidence>
<dbReference type="FunFam" id="3.90.580.10:FF:000001">
    <property type="entry name" value="DNA primase"/>
    <property type="match status" value="1"/>
</dbReference>
<keyword evidence="7 12" id="KW-0863">Zinc-finger</keyword>
<keyword evidence="17" id="KW-1185">Reference proteome</keyword>
<name>A0A0J8GCR5_9LIST</name>
<dbReference type="InterPro" id="IPR030846">
    <property type="entry name" value="DnaG_bac"/>
</dbReference>
<dbReference type="GO" id="GO:0003677">
    <property type="term" value="F:DNA binding"/>
    <property type="evidence" value="ECO:0007669"/>
    <property type="project" value="UniProtKB-KW"/>
</dbReference>
<dbReference type="PIRSF" id="PIRSF002811">
    <property type="entry name" value="DnaG"/>
    <property type="match status" value="1"/>
</dbReference>
<sequence>MRRIPEETIDRIRNQTDIVDIIGHYVQLKKQGRNYIGLCPFHGEKTPSFSVSPEKQIFHCFGCGKGGNVFSFLMEHDHLTFTEAVHKVAELSHLDVELPQLASDDSAAVPKETSETHKMIEMHQLAAKLYHYLLLETEEGLEALNYLKERGMSEELIQTFQIGFAPNHHATITSFFEKRDLDLHLAVAAGLLSERDNGDIVDRFRNRIMFPITDDRGQLVGFSGRLYNQEEGPKYLNSPETPIFNKRKLLYHFSEGRQSIRKYEEVLLLEGFMDVISVSEAGLLNGIASMGTSLTEEHIGLIKRVANRAVICYDGDSAGIEAAFKAGSLLAQAKIEIYVLSLPSGKDPDEYIRTYGADKFQTFYTHERQTWTAFKLYYLSRKRNMANDTERLAYIDEALFEIGKIDQAVERELYLKQLSDEFDITIPTLKEQLQRAVQELSRQKSRVTESHDFSNMLPPPDESFDDFQTMPKEKGRREAHFVAEQHLMKAMIENQDAFSQIHQLLESSRFYNDDFQALYTHLIAYYLDGNEASASRFMDYLTDMRLKNVVSSLEMIESPEEQTMEAYSDYILSMKKYRLEIKIKQKEQEVHEKMRLQDHEGAIKASTEVILLRKSLANKDYDFADDETF</sequence>
<keyword evidence="3 12" id="KW-0808">Transferase</keyword>
<dbReference type="InterPro" id="IPR036977">
    <property type="entry name" value="DNA_primase_Znf_CHC2"/>
</dbReference>
<comment type="similarity">
    <text evidence="12 13">Belongs to the DnaG primase family.</text>
</comment>
<dbReference type="InterPro" id="IPR013264">
    <property type="entry name" value="DNAG_N"/>
</dbReference>
<dbReference type="HAMAP" id="MF_00974">
    <property type="entry name" value="DNA_primase_DnaG"/>
    <property type="match status" value="1"/>
</dbReference>
<dbReference type="GO" id="GO:0003899">
    <property type="term" value="F:DNA-directed RNA polymerase activity"/>
    <property type="evidence" value="ECO:0007669"/>
    <property type="project" value="UniProtKB-UniRule"/>
</dbReference>
<evidence type="ECO:0000256" key="4">
    <source>
        <dbReference type="ARBA" id="ARBA00022695"/>
    </source>
</evidence>
<dbReference type="PROSITE" id="PS50880">
    <property type="entry name" value="TOPRIM"/>
    <property type="match status" value="1"/>
</dbReference>
<dbReference type="CDD" id="cd03364">
    <property type="entry name" value="TOPRIM_DnaG_primases"/>
    <property type="match status" value="1"/>
</dbReference>
<evidence type="ECO:0000256" key="8">
    <source>
        <dbReference type="ARBA" id="ARBA00022833"/>
    </source>
</evidence>
<evidence type="ECO:0000256" key="9">
    <source>
        <dbReference type="ARBA" id="ARBA00022842"/>
    </source>
</evidence>
<evidence type="ECO:0000313" key="17">
    <source>
        <dbReference type="Proteomes" id="UP000052258"/>
    </source>
</evidence>
<evidence type="ECO:0000256" key="11">
    <source>
        <dbReference type="ARBA" id="ARBA00023163"/>
    </source>
</evidence>
<evidence type="ECO:0000313" key="16">
    <source>
        <dbReference type="EMBL" id="KMT60477.1"/>
    </source>
</evidence>
<dbReference type="GO" id="GO:0005737">
    <property type="term" value="C:cytoplasm"/>
    <property type="evidence" value="ECO:0007669"/>
    <property type="project" value="TreeGrafter"/>
</dbReference>
<dbReference type="SMART" id="SM00400">
    <property type="entry name" value="ZnF_CHCC"/>
    <property type="match status" value="1"/>
</dbReference>
<evidence type="ECO:0000256" key="1">
    <source>
        <dbReference type="ARBA" id="ARBA00022478"/>
    </source>
</evidence>
<keyword evidence="5 12" id="KW-0235">DNA replication</keyword>
<dbReference type="GO" id="GO:1990077">
    <property type="term" value="C:primosome complex"/>
    <property type="evidence" value="ECO:0007669"/>
    <property type="project" value="UniProtKB-KW"/>
</dbReference>
<dbReference type="Pfam" id="PF13155">
    <property type="entry name" value="Toprim_2"/>
    <property type="match status" value="1"/>
</dbReference>
<evidence type="ECO:0000256" key="2">
    <source>
        <dbReference type="ARBA" id="ARBA00022515"/>
    </source>
</evidence>
<dbReference type="Gene3D" id="3.90.580.10">
    <property type="entry name" value="Zinc finger, CHC2-type domain"/>
    <property type="match status" value="1"/>
</dbReference>
<evidence type="ECO:0000256" key="13">
    <source>
        <dbReference type="PIRNR" id="PIRNR002811"/>
    </source>
</evidence>
<dbReference type="InterPro" id="IPR019475">
    <property type="entry name" value="DNA_primase_DnaB-bd"/>
</dbReference>
<dbReference type="Gene3D" id="1.10.860.10">
    <property type="entry name" value="DNAb Helicase, Chain A"/>
    <property type="match status" value="1"/>
</dbReference>
<dbReference type="InterPro" id="IPR006171">
    <property type="entry name" value="TOPRIM_dom"/>
</dbReference>
<comment type="function">
    <text evidence="12 13">RNA polymerase that catalyzes the synthesis of short RNA molecules used as primers for DNA polymerase during DNA replication.</text>
</comment>
<comment type="domain">
    <text evidence="12">Contains an N-terminal zinc-binding domain, a central core domain that contains the primase activity, and a C-terminal DnaB-binding domain.</text>
</comment>
<dbReference type="NCBIfam" id="TIGR01391">
    <property type="entry name" value="dnaG"/>
    <property type="match status" value="1"/>
</dbReference>
<comment type="cofactor">
    <cofactor evidence="12 13 14">
        <name>Zn(2+)</name>
        <dbReference type="ChEBI" id="CHEBI:29105"/>
    </cofactor>
    <text evidence="12 13 14">Binds 1 zinc ion per monomer.</text>
</comment>
<dbReference type="InterPro" id="IPR050219">
    <property type="entry name" value="DnaG_primase"/>
</dbReference>
<evidence type="ECO:0000256" key="12">
    <source>
        <dbReference type="HAMAP-Rule" id="MF_00974"/>
    </source>
</evidence>
<dbReference type="GO" id="GO:0006269">
    <property type="term" value="P:DNA replication, synthesis of primer"/>
    <property type="evidence" value="ECO:0007669"/>
    <property type="project" value="UniProtKB-UniRule"/>
</dbReference>
<dbReference type="EMBL" id="AZHO01000007">
    <property type="protein sequence ID" value="KMT60477.1"/>
    <property type="molecule type" value="Genomic_DNA"/>
</dbReference>
<comment type="subunit">
    <text evidence="12">Monomer. Interacts with DnaB.</text>
</comment>
<keyword evidence="9" id="KW-0460">Magnesium</keyword>
<proteinExistence type="inferred from homology"/>
<dbReference type="InterPro" id="IPR036185">
    <property type="entry name" value="DNA_heli_DnaB-like_N_sf"/>
</dbReference>
<evidence type="ECO:0000256" key="7">
    <source>
        <dbReference type="ARBA" id="ARBA00022771"/>
    </source>
</evidence>
<dbReference type="PATRIC" id="fig|1430899.3.peg.629"/>
<protein>
    <recommendedName>
        <fullName evidence="12 13">DNA primase</fullName>
        <ecNumber evidence="12">2.7.7.101</ecNumber>
    </recommendedName>
</protein>
<gene>
    <name evidence="12" type="primary">dnaG</name>
    <name evidence="16" type="ORF">X560_0605</name>
</gene>
<dbReference type="PANTHER" id="PTHR30313">
    <property type="entry name" value="DNA PRIMASE"/>
    <property type="match status" value="1"/>
</dbReference>
<feature type="zinc finger region" description="CHC2-type" evidence="12 14">
    <location>
        <begin position="39"/>
        <end position="63"/>
    </location>
</feature>
<dbReference type="SUPFAM" id="SSF48024">
    <property type="entry name" value="N-terminal domain of DnaB helicase"/>
    <property type="match status" value="1"/>
</dbReference>
<dbReference type="RefSeq" id="WP_007475765.1">
    <property type="nucleotide sequence ID" value="NZ_KQ130610.1"/>
</dbReference>
<dbReference type="SMART" id="SM00493">
    <property type="entry name" value="TOPRIM"/>
    <property type="match status" value="1"/>
</dbReference>
<evidence type="ECO:0000256" key="3">
    <source>
        <dbReference type="ARBA" id="ARBA00022679"/>
    </source>
</evidence>
<dbReference type="EC" id="2.7.7.101" evidence="12"/>
<evidence type="ECO:0000256" key="5">
    <source>
        <dbReference type="ARBA" id="ARBA00022705"/>
    </source>
</evidence>
<keyword evidence="4 12" id="KW-0548">Nucleotidyltransferase</keyword>
<dbReference type="Gene3D" id="3.90.980.10">
    <property type="entry name" value="DNA primase, catalytic core, N-terminal domain"/>
    <property type="match status" value="1"/>
</dbReference>
<accession>A0A0J8GCR5</accession>
<keyword evidence="11 12" id="KW-0804">Transcription</keyword>
<dbReference type="Gene3D" id="3.40.1360.10">
    <property type="match status" value="1"/>
</dbReference>
<dbReference type="SUPFAM" id="SSF56731">
    <property type="entry name" value="DNA primase core"/>
    <property type="match status" value="1"/>
</dbReference>
<dbReference type="GO" id="GO:0008270">
    <property type="term" value="F:zinc ion binding"/>
    <property type="evidence" value="ECO:0007669"/>
    <property type="project" value="UniProtKB-UniRule"/>
</dbReference>
<dbReference type="GO" id="GO:0005524">
    <property type="term" value="F:ATP binding"/>
    <property type="evidence" value="ECO:0007669"/>
    <property type="project" value="InterPro"/>
</dbReference>
<dbReference type="OrthoDB" id="9803773at2"/>
<dbReference type="GO" id="GO:0003678">
    <property type="term" value="F:DNA helicase activity"/>
    <property type="evidence" value="ECO:0007669"/>
    <property type="project" value="InterPro"/>
</dbReference>
<comment type="catalytic activity">
    <reaction evidence="12">
        <text>ssDNA + n NTP = ssDNA/pppN(pN)n-1 hybrid + (n-1) diphosphate.</text>
        <dbReference type="EC" id="2.7.7.101"/>
    </reaction>
</comment>
<dbReference type="InterPro" id="IPR002694">
    <property type="entry name" value="Znf_CHC2"/>
</dbReference>
<dbReference type="InterPro" id="IPR016136">
    <property type="entry name" value="DNA_helicase_N/primase_C"/>
</dbReference>
<evidence type="ECO:0000256" key="6">
    <source>
        <dbReference type="ARBA" id="ARBA00022723"/>
    </source>
</evidence>
<dbReference type="PANTHER" id="PTHR30313:SF2">
    <property type="entry name" value="DNA PRIMASE"/>
    <property type="match status" value="1"/>
</dbReference>
<dbReference type="InterPro" id="IPR034151">
    <property type="entry name" value="TOPRIM_DnaG_bac"/>
</dbReference>